<dbReference type="Gene3D" id="3.40.50.150">
    <property type="entry name" value="Vaccinia Virus protein VP39"/>
    <property type="match status" value="1"/>
</dbReference>
<protein>
    <recommendedName>
        <fullName evidence="6">tRNA1(Val) (adenine(37)-N6)-methyltransferase</fullName>
        <ecNumber evidence="6">2.1.1.223</ecNumber>
    </recommendedName>
    <alternativeName>
        <fullName evidence="6">tRNA m6A37 methyltransferase</fullName>
    </alternativeName>
</protein>
<dbReference type="PROSITE" id="PS00092">
    <property type="entry name" value="N6_MTASE"/>
    <property type="match status" value="1"/>
</dbReference>
<dbReference type="SUPFAM" id="SSF53335">
    <property type="entry name" value="S-adenosyl-L-methionine-dependent methyltransferases"/>
    <property type="match status" value="1"/>
</dbReference>
<dbReference type="InterPro" id="IPR002052">
    <property type="entry name" value="DNA_methylase_N6_adenine_CS"/>
</dbReference>
<dbReference type="Pfam" id="PF05175">
    <property type="entry name" value="MTS"/>
    <property type="match status" value="1"/>
</dbReference>
<dbReference type="CDD" id="cd02440">
    <property type="entry name" value="AdoMet_MTases"/>
    <property type="match status" value="1"/>
</dbReference>
<evidence type="ECO:0000256" key="2">
    <source>
        <dbReference type="ARBA" id="ARBA00022603"/>
    </source>
</evidence>
<keyword evidence="1 6" id="KW-0963">Cytoplasm</keyword>
<gene>
    <name evidence="8" type="ORF">HMPREF1218_0653</name>
</gene>
<evidence type="ECO:0000256" key="6">
    <source>
        <dbReference type="HAMAP-Rule" id="MF_01872"/>
    </source>
</evidence>
<keyword evidence="5 6" id="KW-0819">tRNA processing</keyword>
<comment type="similarity">
    <text evidence="6">Belongs to the methyltransferase superfamily. tRNA (adenine-N(6)-)-methyltransferase family.</text>
</comment>
<comment type="subcellular location">
    <subcellularLocation>
        <location evidence="6">Cytoplasm</location>
    </subcellularLocation>
</comment>
<dbReference type="PATRIC" id="fig|1081904.3.peg.2087"/>
<proteinExistence type="inferred from homology"/>
<comment type="caution">
    <text evidence="8">The sequence shown here is derived from an EMBL/GenBank/DDBJ whole genome shotgun (WGS) entry which is preliminary data.</text>
</comment>
<reference evidence="8 9" key="1">
    <citation type="submission" date="2013-08" db="EMBL/GenBank/DDBJ databases">
        <authorList>
            <person name="Durkin A.S."/>
            <person name="Haft D.R."/>
            <person name="McCorrison J."/>
            <person name="Torralba M."/>
            <person name="Gillis M."/>
            <person name="Haft D.H."/>
            <person name="Methe B."/>
            <person name="Sutton G."/>
            <person name="Nelson K.E."/>
        </authorList>
    </citation>
    <scope>NUCLEOTIDE SEQUENCE [LARGE SCALE GENOMIC DNA]</scope>
    <source>
        <strain evidence="8 9">F0068</strain>
    </source>
</reference>
<evidence type="ECO:0000256" key="1">
    <source>
        <dbReference type="ARBA" id="ARBA00022490"/>
    </source>
</evidence>
<feature type="domain" description="Methyltransferase small" evidence="7">
    <location>
        <begin position="34"/>
        <end position="165"/>
    </location>
</feature>
<dbReference type="HAMAP" id="MF_01872">
    <property type="entry name" value="tRNA_methyltr_YfiC"/>
    <property type="match status" value="1"/>
</dbReference>
<name>U2MHW6_9BACT</name>
<sequence>MADFAFKQFVIHQDRCAMKVGTDGVLLGSWAAGGRRILDIGTGTGLIALMMAQRFPAACLTAIDIEHDACVQARLNVMCSAFTGIDVQEVSLQDFTRRWRADSKANELALKYDSIVSNPPFFVNALKSNDEKRTMARHNDSLSYRDLFCCAAELLADGGVFSVVIPADCLASFISESYVYGLFLHRKYAVRTVTHKPPKRYLLSFSNLPPVAEDVREVYLMDEKGERSAWYAEMTRAFYVK</sequence>
<evidence type="ECO:0000313" key="9">
    <source>
        <dbReference type="Proteomes" id="UP000016600"/>
    </source>
</evidence>
<keyword evidence="2 6" id="KW-0489">Methyltransferase</keyword>
<dbReference type="RefSeq" id="WP_021584716.1">
    <property type="nucleotide sequence ID" value="NZ_AWET01000045.1"/>
</dbReference>
<dbReference type="PANTHER" id="PTHR47739:SF1">
    <property type="entry name" value="TRNA1(VAL) (ADENINE(37)-N6)-METHYLTRANSFERASE"/>
    <property type="match status" value="1"/>
</dbReference>
<keyword evidence="3 6" id="KW-0808">Transferase</keyword>
<evidence type="ECO:0000259" key="7">
    <source>
        <dbReference type="Pfam" id="PF05175"/>
    </source>
</evidence>
<dbReference type="InterPro" id="IPR050210">
    <property type="entry name" value="tRNA_Adenine-N(6)_MTase"/>
</dbReference>
<dbReference type="GO" id="GO:0008033">
    <property type="term" value="P:tRNA processing"/>
    <property type="evidence" value="ECO:0007669"/>
    <property type="project" value="UniProtKB-UniRule"/>
</dbReference>
<dbReference type="GO" id="GO:0032259">
    <property type="term" value="P:methylation"/>
    <property type="evidence" value="ECO:0007669"/>
    <property type="project" value="UniProtKB-KW"/>
</dbReference>
<evidence type="ECO:0000256" key="3">
    <source>
        <dbReference type="ARBA" id="ARBA00022679"/>
    </source>
</evidence>
<dbReference type="InterPro" id="IPR007848">
    <property type="entry name" value="Small_mtfrase_dom"/>
</dbReference>
<dbReference type="GO" id="GO:0016430">
    <property type="term" value="F:tRNA (adenine-N6)-methyltransferase activity"/>
    <property type="evidence" value="ECO:0007669"/>
    <property type="project" value="UniProtKB-UniRule"/>
</dbReference>
<dbReference type="GO" id="GO:0005737">
    <property type="term" value="C:cytoplasm"/>
    <property type="evidence" value="ECO:0007669"/>
    <property type="project" value="UniProtKB-SubCell"/>
</dbReference>
<dbReference type="PANTHER" id="PTHR47739">
    <property type="entry name" value="TRNA1(VAL) (ADENINE(37)-N6)-METHYLTRANSFERASE"/>
    <property type="match status" value="1"/>
</dbReference>
<evidence type="ECO:0000256" key="5">
    <source>
        <dbReference type="ARBA" id="ARBA00022694"/>
    </source>
</evidence>
<dbReference type="EC" id="2.1.1.223" evidence="6"/>
<evidence type="ECO:0000313" key="8">
    <source>
        <dbReference type="EMBL" id="ERJ98853.1"/>
    </source>
</evidence>
<dbReference type="InterPro" id="IPR029063">
    <property type="entry name" value="SAM-dependent_MTases_sf"/>
</dbReference>
<evidence type="ECO:0000256" key="4">
    <source>
        <dbReference type="ARBA" id="ARBA00022691"/>
    </source>
</evidence>
<comment type="function">
    <text evidence="6">Specifically methylates the adenine in position 37 of tRNA(1)(Val) (anticodon cmo5UAC).</text>
</comment>
<comment type="catalytic activity">
    <reaction evidence="6">
        <text>adenosine(37) in tRNA1(Val) + S-adenosyl-L-methionine = N(6)-methyladenosine(37) in tRNA1(Val) + S-adenosyl-L-homocysteine + H(+)</text>
        <dbReference type="Rhea" id="RHEA:43160"/>
        <dbReference type="Rhea" id="RHEA-COMP:10369"/>
        <dbReference type="Rhea" id="RHEA-COMP:10370"/>
        <dbReference type="ChEBI" id="CHEBI:15378"/>
        <dbReference type="ChEBI" id="CHEBI:57856"/>
        <dbReference type="ChEBI" id="CHEBI:59789"/>
        <dbReference type="ChEBI" id="CHEBI:74411"/>
        <dbReference type="ChEBI" id="CHEBI:74449"/>
        <dbReference type="EC" id="2.1.1.223"/>
    </reaction>
</comment>
<accession>U2MHW6</accession>
<keyword evidence="4 6" id="KW-0949">S-adenosyl-L-methionine</keyword>
<dbReference type="AlphaFoldDB" id="U2MHW6"/>
<dbReference type="GO" id="GO:0003676">
    <property type="term" value="F:nucleic acid binding"/>
    <property type="evidence" value="ECO:0007669"/>
    <property type="project" value="InterPro"/>
</dbReference>
<dbReference type="Proteomes" id="UP000016600">
    <property type="component" value="Unassembled WGS sequence"/>
</dbReference>
<keyword evidence="9" id="KW-1185">Reference proteome</keyword>
<dbReference type="InterPro" id="IPR022882">
    <property type="entry name" value="tRNA_adenine-N6_MeTrfase"/>
</dbReference>
<organism evidence="8 9">
    <name type="scientific">Hoylesella pleuritidis F0068</name>
    <dbReference type="NCBI Taxonomy" id="1081904"/>
    <lineage>
        <taxon>Bacteria</taxon>
        <taxon>Pseudomonadati</taxon>
        <taxon>Bacteroidota</taxon>
        <taxon>Bacteroidia</taxon>
        <taxon>Bacteroidales</taxon>
        <taxon>Prevotellaceae</taxon>
        <taxon>Hoylesella</taxon>
    </lineage>
</organism>
<dbReference type="EMBL" id="AWET01000045">
    <property type="protein sequence ID" value="ERJ98853.1"/>
    <property type="molecule type" value="Genomic_DNA"/>
</dbReference>